<evidence type="ECO:0000313" key="2">
    <source>
        <dbReference type="Proteomes" id="UP000316291"/>
    </source>
</evidence>
<protein>
    <submittedName>
        <fullName evidence="1">Uncharacterized protein</fullName>
    </submittedName>
</protein>
<dbReference type="RefSeq" id="WP_018643558.1">
    <property type="nucleotide sequence ID" value="NZ_VLLA01000008.1"/>
</dbReference>
<dbReference type="EMBL" id="VLLA01000008">
    <property type="protein sequence ID" value="TWI70552.1"/>
    <property type="molecule type" value="Genomic_DNA"/>
</dbReference>
<keyword evidence="2" id="KW-1185">Reference proteome</keyword>
<organism evidence="1 2">
    <name type="scientific">Bradyrhizobium huanghuaihaiense</name>
    <dbReference type="NCBI Taxonomy" id="990078"/>
    <lineage>
        <taxon>Bacteria</taxon>
        <taxon>Pseudomonadati</taxon>
        <taxon>Pseudomonadota</taxon>
        <taxon>Alphaproteobacteria</taxon>
        <taxon>Hyphomicrobiales</taxon>
        <taxon>Nitrobacteraceae</taxon>
        <taxon>Bradyrhizobium</taxon>
    </lineage>
</organism>
<gene>
    <name evidence="1" type="ORF">IQ16_03725</name>
</gene>
<accession>A0A562RNE0</accession>
<sequence length="83" mass="9216">MKTTKLSDAFHKIETAFPDRKVRYHVIAGRGEATFVPVASDGETLPITIGIRDNGTFIHDDFDERLARATATESLRGIPPYRG</sequence>
<dbReference type="AlphaFoldDB" id="A0A562RNE0"/>
<dbReference type="Proteomes" id="UP000316291">
    <property type="component" value="Unassembled WGS sequence"/>
</dbReference>
<comment type="caution">
    <text evidence="1">The sequence shown here is derived from an EMBL/GenBank/DDBJ whole genome shotgun (WGS) entry which is preliminary data.</text>
</comment>
<proteinExistence type="predicted"/>
<evidence type="ECO:0000313" key="1">
    <source>
        <dbReference type="EMBL" id="TWI70552.1"/>
    </source>
</evidence>
<name>A0A562RNE0_9BRAD</name>
<reference evidence="1 2" key="1">
    <citation type="journal article" date="2015" name="Stand. Genomic Sci.">
        <title>Genomic Encyclopedia of Bacterial and Archaeal Type Strains, Phase III: the genomes of soil and plant-associated and newly described type strains.</title>
        <authorList>
            <person name="Whitman W.B."/>
            <person name="Woyke T."/>
            <person name="Klenk H.P."/>
            <person name="Zhou Y."/>
            <person name="Lilburn T.G."/>
            <person name="Beck B.J."/>
            <person name="De Vos P."/>
            <person name="Vandamme P."/>
            <person name="Eisen J.A."/>
            <person name="Garrity G."/>
            <person name="Hugenholtz P."/>
            <person name="Kyrpides N.C."/>
        </authorList>
    </citation>
    <scope>NUCLEOTIDE SEQUENCE [LARGE SCALE GENOMIC DNA]</scope>
    <source>
        <strain evidence="1 2">CGMCC 1.10948</strain>
    </source>
</reference>